<dbReference type="InterPro" id="IPR011049">
    <property type="entry name" value="Serralysin-like_metalloprot_C"/>
</dbReference>
<keyword evidence="6" id="KW-1185">Reference proteome</keyword>
<evidence type="ECO:0000313" key="5">
    <source>
        <dbReference type="EMBL" id="MCU9840596.1"/>
    </source>
</evidence>
<dbReference type="SUPFAM" id="SSF49313">
    <property type="entry name" value="Cadherin-like"/>
    <property type="match status" value="1"/>
</dbReference>
<comment type="subcellular location">
    <subcellularLocation>
        <location evidence="1">Secreted</location>
    </subcellularLocation>
</comment>
<dbReference type="InterPro" id="IPR001343">
    <property type="entry name" value="Hemolysn_Ca-bd"/>
</dbReference>
<protein>
    <submittedName>
        <fullName evidence="5">Ig-like domain-containing protein</fullName>
    </submittedName>
</protein>
<dbReference type="Gene3D" id="2.150.10.10">
    <property type="entry name" value="Serralysin-like metalloprotease, C-terminal"/>
    <property type="match status" value="3"/>
</dbReference>
<evidence type="ECO:0000256" key="2">
    <source>
        <dbReference type="ARBA" id="ARBA00022525"/>
    </source>
</evidence>
<dbReference type="PROSITE" id="PS50268">
    <property type="entry name" value="CADHERIN_2"/>
    <property type="match status" value="1"/>
</dbReference>
<dbReference type="Pfam" id="PF00353">
    <property type="entry name" value="HemolysinCabind"/>
    <property type="match status" value="3"/>
</dbReference>
<dbReference type="Pfam" id="PF17963">
    <property type="entry name" value="Big_9"/>
    <property type="match status" value="1"/>
</dbReference>
<feature type="region of interest" description="Disordered" evidence="3">
    <location>
        <begin position="273"/>
        <end position="341"/>
    </location>
</feature>
<dbReference type="Gene3D" id="2.60.40.3440">
    <property type="match status" value="1"/>
</dbReference>
<name>A0ABT2WXF5_9RHOB</name>
<sequence>DVLANDTDVDGGPQSIASVTQPGNGSVVFTGGGTGLTYQPDPNFFGIDTFTYSLTPGGSTATVTVTVTAVNDAPEVSVTQVVAALAEDTDTTSRIKIADIVVSDDELGSETLALSGGDAGLFEIDGTELYLRAGTGLDFETQTLFDVSVTVDDTTVGSTPDDSAAVSLSVTDVNEAPSGRIAILGSLSEFATLVADLSGLSDPEGIQAASATFQWFRDGAEISGAVGATYTTITGDVGTTLSVRVAYLDGTGNSETSTSVEAGPVLPTDQNLVGGSGENHLTGGAGDDTVTGQDQDDILSGGAGNDSILGGGGNDRLRGEDGNDTLDGGDGADTVSGGAGDDLLSGEDGDDLIVGGDGADTVFGGNGDDTVFGMGGDDVIVGGEGNDVLAGQDGNDVLTGGAGTDLLFGGAGDDFLNGGTDNDLLHGGSGADRFFHFGHPSHGTDWIADFSSEESDVLLFWNSDGSGVEDFTVVTGQGVSPGGELAGDDAVDELFVIHQPTGMTVWALVDGADLSELNLRLALTGATIDLLA</sequence>
<dbReference type="SUPFAM" id="SSF51120">
    <property type="entry name" value="beta-Roll"/>
    <property type="match status" value="1"/>
</dbReference>
<feature type="region of interest" description="Disordered" evidence="3">
    <location>
        <begin position="1"/>
        <end position="21"/>
    </location>
</feature>
<accession>A0ABT2WXF5</accession>
<proteinExistence type="predicted"/>
<dbReference type="RefSeq" id="WP_263390451.1">
    <property type="nucleotide sequence ID" value="NZ_JAOVQN010000058.1"/>
</dbReference>
<dbReference type="EMBL" id="JAOVQN010000058">
    <property type="protein sequence ID" value="MCU9840596.1"/>
    <property type="molecule type" value="Genomic_DNA"/>
</dbReference>
<evidence type="ECO:0000313" key="6">
    <source>
        <dbReference type="Proteomes" id="UP001321014"/>
    </source>
</evidence>
<dbReference type="Gene3D" id="2.60.40.60">
    <property type="entry name" value="Cadherins"/>
    <property type="match status" value="1"/>
</dbReference>
<dbReference type="Proteomes" id="UP001321014">
    <property type="component" value="Unassembled WGS sequence"/>
</dbReference>
<dbReference type="PROSITE" id="PS00330">
    <property type="entry name" value="HEMOLYSIN_CALCIUM"/>
    <property type="match status" value="4"/>
</dbReference>
<feature type="compositionally biased region" description="Gly residues" evidence="3">
    <location>
        <begin position="301"/>
        <end position="314"/>
    </location>
</feature>
<feature type="non-terminal residue" evidence="5">
    <location>
        <position position="1"/>
    </location>
</feature>
<dbReference type="PANTHER" id="PTHR38340:SF1">
    <property type="entry name" value="S-LAYER PROTEIN"/>
    <property type="match status" value="1"/>
</dbReference>
<dbReference type="PANTHER" id="PTHR38340">
    <property type="entry name" value="S-LAYER PROTEIN"/>
    <property type="match status" value="1"/>
</dbReference>
<organism evidence="5 6">
    <name type="scientific">Ruegeria marisflavi</name>
    <dbReference type="NCBI Taxonomy" id="2984152"/>
    <lineage>
        <taxon>Bacteria</taxon>
        <taxon>Pseudomonadati</taxon>
        <taxon>Pseudomonadota</taxon>
        <taxon>Alphaproteobacteria</taxon>
        <taxon>Rhodobacterales</taxon>
        <taxon>Roseobacteraceae</taxon>
        <taxon>Ruegeria</taxon>
    </lineage>
</organism>
<evidence type="ECO:0000256" key="1">
    <source>
        <dbReference type="ARBA" id="ARBA00004613"/>
    </source>
</evidence>
<feature type="domain" description="Cadherin" evidence="4">
    <location>
        <begin position="79"/>
        <end position="179"/>
    </location>
</feature>
<dbReference type="InterPro" id="IPR050557">
    <property type="entry name" value="RTX_toxin/Mannuronan_C5-epim"/>
</dbReference>
<dbReference type="InterPro" id="IPR002126">
    <property type="entry name" value="Cadherin-like_dom"/>
</dbReference>
<dbReference type="Gene3D" id="2.60.40.2700">
    <property type="match status" value="1"/>
</dbReference>
<evidence type="ECO:0000256" key="3">
    <source>
        <dbReference type="SAM" id="MobiDB-lite"/>
    </source>
</evidence>
<keyword evidence="2" id="KW-0964">Secreted</keyword>
<dbReference type="CDD" id="cd11304">
    <property type="entry name" value="Cadherin_repeat"/>
    <property type="match status" value="1"/>
</dbReference>
<gene>
    <name evidence="5" type="ORF">OEZ49_22925</name>
</gene>
<dbReference type="InterPro" id="IPR015919">
    <property type="entry name" value="Cadherin-like_sf"/>
</dbReference>
<dbReference type="InterPro" id="IPR018511">
    <property type="entry name" value="Hemolysin-typ_Ca-bd_CS"/>
</dbReference>
<reference evidence="5 6" key="1">
    <citation type="submission" date="2022-10" db="EMBL/GenBank/DDBJ databases">
        <title>Ruegeria sp. nov., isolated from ocean surface water.</title>
        <authorList>
            <person name="He W."/>
            <person name="Wang L."/>
            <person name="Zhang D.-F."/>
        </authorList>
    </citation>
    <scope>NUCLEOTIDE SEQUENCE [LARGE SCALE GENOMIC DNA]</scope>
    <source>
        <strain evidence="5 6">WL0004</strain>
    </source>
</reference>
<comment type="caution">
    <text evidence="5">The sequence shown here is derived from an EMBL/GenBank/DDBJ whole genome shotgun (WGS) entry which is preliminary data.</text>
</comment>
<evidence type="ECO:0000259" key="4">
    <source>
        <dbReference type="PROSITE" id="PS50268"/>
    </source>
</evidence>
<dbReference type="PRINTS" id="PR00313">
    <property type="entry name" value="CABNDNGRPT"/>
</dbReference>